<name>A0A250IL08_9BACT</name>
<evidence type="ECO:0000313" key="2">
    <source>
        <dbReference type="Proteomes" id="UP000217289"/>
    </source>
</evidence>
<dbReference type="AlphaFoldDB" id="A0A250IL08"/>
<keyword evidence="2" id="KW-1185">Reference proteome</keyword>
<dbReference type="InterPro" id="IPR011044">
    <property type="entry name" value="Quino_amine_DH_bsu"/>
</dbReference>
<organism evidence="1 2">
    <name type="scientific">Melittangium boletus DSM 14713</name>
    <dbReference type="NCBI Taxonomy" id="1294270"/>
    <lineage>
        <taxon>Bacteria</taxon>
        <taxon>Pseudomonadati</taxon>
        <taxon>Myxococcota</taxon>
        <taxon>Myxococcia</taxon>
        <taxon>Myxococcales</taxon>
        <taxon>Cystobacterineae</taxon>
        <taxon>Archangiaceae</taxon>
        <taxon>Melittangium</taxon>
    </lineage>
</organism>
<gene>
    <name evidence="1" type="ORF">MEBOL_005099</name>
</gene>
<sequence>MRVSFLSALLLAGTLLPQCRHGPGVEVLAASTPGSPEPLEVPALLELRDKRLDQLRVSADGSLLFTRWALSEDAFDYRVVHLPDGAPVWSAKGTPRNGLWTLELSPEGSAGFVFLPLERDSSFIIFRTAGAPIPMTDVEFTGGAWAQGGGWFGGSSGAYNADGTRRGKSVPDWLKVEEELFLPGIRPSTLRYMHDGHVMEWDGRGPPTTVGAWHCSQQAKQHRLTPSEPVRFSADGRYIAWVLRSTGALTVCDGESGTEFELASHPTPAAWVDNQHLWWLDAGALVGMDVLTRERTPRLSLPDGAKAVSLAASTSPPALFVGTEQGRLFRLPLSR</sequence>
<dbReference type="KEGG" id="mbd:MEBOL_005099"/>
<dbReference type="SUPFAM" id="SSF50969">
    <property type="entry name" value="YVTN repeat-like/Quinoprotein amine dehydrogenase"/>
    <property type="match status" value="1"/>
</dbReference>
<accession>A0A250IL08</accession>
<evidence type="ECO:0000313" key="1">
    <source>
        <dbReference type="EMBL" id="ATB31636.1"/>
    </source>
</evidence>
<dbReference type="RefSeq" id="WP_095979937.1">
    <property type="nucleotide sequence ID" value="NZ_CP022163.1"/>
</dbReference>
<proteinExistence type="predicted"/>
<dbReference type="EMBL" id="CP022163">
    <property type="protein sequence ID" value="ATB31636.1"/>
    <property type="molecule type" value="Genomic_DNA"/>
</dbReference>
<dbReference type="OrthoDB" id="5524847at2"/>
<protein>
    <submittedName>
        <fullName evidence="1">Uncharacterized protein</fullName>
    </submittedName>
</protein>
<dbReference type="Proteomes" id="UP000217289">
    <property type="component" value="Chromosome"/>
</dbReference>
<reference evidence="1 2" key="1">
    <citation type="submission" date="2017-06" db="EMBL/GenBank/DDBJ databases">
        <authorList>
            <person name="Kim H.J."/>
            <person name="Triplett B.A."/>
        </authorList>
    </citation>
    <scope>NUCLEOTIDE SEQUENCE [LARGE SCALE GENOMIC DNA]</scope>
    <source>
        <strain evidence="1 2">DSM 14713</strain>
    </source>
</reference>